<evidence type="ECO:0000313" key="2">
    <source>
        <dbReference type="EMBL" id="CAA7262361.1"/>
    </source>
</evidence>
<evidence type="ECO:0000313" key="3">
    <source>
        <dbReference type="Proteomes" id="UP000467700"/>
    </source>
</evidence>
<gene>
    <name evidence="2" type="ORF">AAE3_LOCUS4185</name>
</gene>
<dbReference type="PANTHER" id="PTHR10683">
    <property type="entry name" value="TRANSALDOLASE"/>
    <property type="match status" value="1"/>
</dbReference>
<dbReference type="EMBL" id="CACVBS010000035">
    <property type="protein sequence ID" value="CAA7262361.1"/>
    <property type="molecule type" value="Genomic_DNA"/>
</dbReference>
<dbReference type="GO" id="GO:0005975">
    <property type="term" value="P:carbohydrate metabolic process"/>
    <property type="evidence" value="ECO:0007669"/>
    <property type="project" value="InterPro"/>
</dbReference>
<evidence type="ECO:0000256" key="1">
    <source>
        <dbReference type="ARBA" id="ARBA00023270"/>
    </source>
</evidence>
<keyword evidence="1" id="KW-0704">Schiff base</keyword>
<dbReference type="SUPFAM" id="SSF51569">
    <property type="entry name" value="Aldolase"/>
    <property type="match status" value="1"/>
</dbReference>
<evidence type="ECO:0008006" key="4">
    <source>
        <dbReference type="Google" id="ProtNLM"/>
    </source>
</evidence>
<dbReference type="OrthoDB" id="2015515at2759"/>
<organism evidence="2 3">
    <name type="scientific">Cyclocybe aegerita</name>
    <name type="common">Black poplar mushroom</name>
    <name type="synonym">Agrocybe aegerita</name>
    <dbReference type="NCBI Taxonomy" id="1973307"/>
    <lineage>
        <taxon>Eukaryota</taxon>
        <taxon>Fungi</taxon>
        <taxon>Dikarya</taxon>
        <taxon>Basidiomycota</taxon>
        <taxon>Agaricomycotina</taxon>
        <taxon>Agaricomycetes</taxon>
        <taxon>Agaricomycetidae</taxon>
        <taxon>Agaricales</taxon>
        <taxon>Agaricineae</taxon>
        <taxon>Bolbitiaceae</taxon>
        <taxon>Cyclocybe</taxon>
    </lineage>
</organism>
<dbReference type="AlphaFoldDB" id="A0A8S0VYG8"/>
<comment type="caution">
    <text evidence="2">The sequence shown here is derived from an EMBL/GenBank/DDBJ whole genome shotgun (WGS) entry which is preliminary data.</text>
</comment>
<name>A0A8S0VYG8_CYCAE</name>
<dbReference type="InterPro" id="IPR013785">
    <property type="entry name" value="Aldolase_TIM"/>
</dbReference>
<dbReference type="Pfam" id="PF00923">
    <property type="entry name" value="TAL_FSA"/>
    <property type="match status" value="1"/>
</dbReference>
<keyword evidence="3" id="KW-1185">Reference proteome</keyword>
<reference evidence="2 3" key="1">
    <citation type="submission" date="2020-01" db="EMBL/GenBank/DDBJ databases">
        <authorList>
            <person name="Gupta K D."/>
        </authorList>
    </citation>
    <scope>NUCLEOTIDE SEQUENCE [LARGE SCALE GENOMIC DNA]</scope>
</reference>
<protein>
    <recommendedName>
        <fullName evidence="4">Transaldolase</fullName>
    </recommendedName>
</protein>
<dbReference type="Proteomes" id="UP000467700">
    <property type="component" value="Unassembled WGS sequence"/>
</dbReference>
<dbReference type="Gene3D" id="3.20.20.70">
    <property type="entry name" value="Aldolase class I"/>
    <property type="match status" value="1"/>
</dbReference>
<proteinExistence type="predicted"/>
<accession>A0A8S0VYG8</accession>
<sequence length="426" mass="46689">MSPTKANGSETRTALDALRESGIVIAADGAEYYRIPEFSPTDATSNPSLVYAAVSKEGSEYRWLLEEAIRRAVDELAVDGEGSIEKITEKMMDWLLVLLGAEVLSRIPRRVSLSLDPRLFLPAFPPHSPQEDDRYHSILARCLSLHALAVKHLGSKPRILLKLPATPLGLRLAATLQSQHGIESNMTLIFGAVQARACAQAGIRVLSPFVGRVKDWFDANHGPAEVRDLADHPGIKLVREIKQMYKEEGYEGRTQIMAAGFRKPEEVLELVRTRREGGPDYVTLPPELLGGLKVLPYPSFSAPPSSSTSSSTVKADSPVYFTPTGPTPESLSLFLADLEKERIALDKVPEGLSKFGADTDKLEVLIRELISKEVSTLQHQYAQNEVERLIATKMKEDPAPAPAPTKQPPTVAQKTCTRGLRSVQVA</sequence>
<dbReference type="InterPro" id="IPR001585">
    <property type="entry name" value="TAL/FSA"/>
</dbReference>
<dbReference type="PANTHER" id="PTHR10683:SF18">
    <property type="entry name" value="TRANSALDOLASE"/>
    <property type="match status" value="1"/>
</dbReference>